<feature type="signal peptide" evidence="2">
    <location>
        <begin position="1"/>
        <end position="27"/>
    </location>
</feature>
<feature type="chain" id="PRO_5039064623" description="Secreted protein" evidence="2">
    <location>
        <begin position="28"/>
        <end position="75"/>
    </location>
</feature>
<dbReference type="HOGENOM" id="CLU_199876_0_0_11"/>
<protein>
    <recommendedName>
        <fullName evidence="5">Secreted protein</fullName>
    </recommendedName>
</protein>
<evidence type="ECO:0008006" key="5">
    <source>
        <dbReference type="Google" id="ProtNLM"/>
    </source>
</evidence>
<evidence type="ECO:0000313" key="3">
    <source>
        <dbReference type="EMBL" id="ACY96726.1"/>
    </source>
</evidence>
<dbReference type="OrthoDB" id="4334474at2"/>
<evidence type="ECO:0000256" key="1">
    <source>
        <dbReference type="SAM" id="MobiDB-lite"/>
    </source>
</evidence>
<sequence>MSRRRIIAMGGGAAAIAAITIVGFAAASQAGRAPDAQEPAQPVTHEVQQDPQEVEEYWTEERMRNAKPAPMPEVK</sequence>
<evidence type="ECO:0000256" key="2">
    <source>
        <dbReference type="SAM" id="SignalP"/>
    </source>
</evidence>
<feature type="region of interest" description="Disordered" evidence="1">
    <location>
        <begin position="28"/>
        <end position="53"/>
    </location>
</feature>
<keyword evidence="4" id="KW-1185">Reference proteome</keyword>
<evidence type="ECO:0000313" key="4">
    <source>
        <dbReference type="Proteomes" id="UP000001918"/>
    </source>
</evidence>
<reference evidence="3 4" key="1">
    <citation type="journal article" date="2011" name="Stand. Genomic Sci.">
        <title>Complete genome sequence of Thermomonospora curvata type strain (B9).</title>
        <authorList>
            <person name="Chertkov O."/>
            <person name="Sikorski J."/>
            <person name="Nolan M."/>
            <person name="Lapidus A."/>
            <person name="Lucas S."/>
            <person name="Del Rio T.G."/>
            <person name="Tice H."/>
            <person name="Cheng J.F."/>
            <person name="Goodwin L."/>
            <person name="Pitluck S."/>
            <person name="Liolios K."/>
            <person name="Ivanova N."/>
            <person name="Mavromatis K."/>
            <person name="Mikhailova N."/>
            <person name="Ovchinnikova G."/>
            <person name="Pati A."/>
            <person name="Chen A."/>
            <person name="Palaniappan K."/>
            <person name="Djao O.D."/>
            <person name="Land M."/>
            <person name="Hauser L."/>
            <person name="Chang Y.J."/>
            <person name="Jeffries C.D."/>
            <person name="Brettin T."/>
            <person name="Han C."/>
            <person name="Detter J.C."/>
            <person name="Rohde M."/>
            <person name="Goker M."/>
            <person name="Woyke T."/>
            <person name="Bristow J."/>
            <person name="Eisen J.A."/>
            <person name="Markowitz V."/>
            <person name="Hugenholtz P."/>
            <person name="Klenk H.P."/>
            <person name="Kyrpides N.C."/>
        </authorList>
    </citation>
    <scope>NUCLEOTIDE SEQUENCE [LARGE SCALE GENOMIC DNA]</scope>
    <source>
        <strain evidence="4">ATCC 19995 / DSM 43183 / JCM 3096 / KCTC 9072 / NBRC 15933 / NCIMB 10081 / Henssen B9</strain>
    </source>
</reference>
<dbReference type="KEGG" id="tcu:Tcur_1141"/>
<accession>D1A8N1</accession>
<dbReference type="AlphaFoldDB" id="D1A8N1"/>
<name>D1A8N1_THECD</name>
<organism evidence="3 4">
    <name type="scientific">Thermomonospora curvata (strain ATCC 19995 / DSM 43183 / JCM 3096 / KCTC 9072 / NBRC 15933 / NCIMB 10081 / Henssen B9)</name>
    <dbReference type="NCBI Taxonomy" id="471852"/>
    <lineage>
        <taxon>Bacteria</taxon>
        <taxon>Bacillati</taxon>
        <taxon>Actinomycetota</taxon>
        <taxon>Actinomycetes</taxon>
        <taxon>Streptosporangiales</taxon>
        <taxon>Thermomonosporaceae</taxon>
        <taxon>Thermomonospora</taxon>
    </lineage>
</organism>
<dbReference type="Proteomes" id="UP000001918">
    <property type="component" value="Chromosome"/>
</dbReference>
<dbReference type="EMBL" id="CP001738">
    <property type="protein sequence ID" value="ACY96726.1"/>
    <property type="molecule type" value="Genomic_DNA"/>
</dbReference>
<gene>
    <name evidence="3" type="ordered locus">Tcur_1141</name>
</gene>
<proteinExistence type="predicted"/>
<dbReference type="RefSeq" id="WP_012851510.1">
    <property type="nucleotide sequence ID" value="NC_013510.1"/>
</dbReference>
<keyword evidence="2" id="KW-0732">Signal</keyword>